<feature type="non-terminal residue" evidence="1">
    <location>
        <position position="1"/>
    </location>
</feature>
<dbReference type="Proteomes" id="UP000265520">
    <property type="component" value="Unassembled WGS sequence"/>
</dbReference>
<accession>A0A392T142</accession>
<sequence length="88" mass="9502">GVGWQHQRQGRVNQERVEVVHSLEVSGCDPNLLGKLLVAETSKVNNAIVGKEDDFLDVSRAIVVVPVPTDEILDIVSPVGCQSDLANK</sequence>
<reference evidence="1 2" key="1">
    <citation type="journal article" date="2018" name="Front. Plant Sci.">
        <title>Red Clover (Trifolium pratense) and Zigzag Clover (T. medium) - A Picture of Genomic Similarities and Differences.</title>
        <authorList>
            <person name="Dluhosova J."/>
            <person name="Istvanek J."/>
            <person name="Nedelnik J."/>
            <person name="Repkova J."/>
        </authorList>
    </citation>
    <scope>NUCLEOTIDE SEQUENCE [LARGE SCALE GENOMIC DNA]</scope>
    <source>
        <strain evidence="2">cv. 10/8</strain>
        <tissue evidence="1">Leaf</tissue>
    </source>
</reference>
<evidence type="ECO:0000313" key="1">
    <source>
        <dbReference type="EMBL" id="MCI54719.1"/>
    </source>
</evidence>
<proteinExistence type="predicted"/>
<feature type="non-terminal residue" evidence="1">
    <location>
        <position position="88"/>
    </location>
</feature>
<keyword evidence="2" id="KW-1185">Reference proteome</keyword>
<evidence type="ECO:0000313" key="2">
    <source>
        <dbReference type="Proteomes" id="UP000265520"/>
    </source>
</evidence>
<dbReference type="EMBL" id="LXQA010484036">
    <property type="protein sequence ID" value="MCI54719.1"/>
    <property type="molecule type" value="Genomic_DNA"/>
</dbReference>
<comment type="caution">
    <text evidence="1">The sequence shown here is derived from an EMBL/GenBank/DDBJ whole genome shotgun (WGS) entry which is preliminary data.</text>
</comment>
<organism evidence="1 2">
    <name type="scientific">Trifolium medium</name>
    <dbReference type="NCBI Taxonomy" id="97028"/>
    <lineage>
        <taxon>Eukaryota</taxon>
        <taxon>Viridiplantae</taxon>
        <taxon>Streptophyta</taxon>
        <taxon>Embryophyta</taxon>
        <taxon>Tracheophyta</taxon>
        <taxon>Spermatophyta</taxon>
        <taxon>Magnoliopsida</taxon>
        <taxon>eudicotyledons</taxon>
        <taxon>Gunneridae</taxon>
        <taxon>Pentapetalae</taxon>
        <taxon>rosids</taxon>
        <taxon>fabids</taxon>
        <taxon>Fabales</taxon>
        <taxon>Fabaceae</taxon>
        <taxon>Papilionoideae</taxon>
        <taxon>50 kb inversion clade</taxon>
        <taxon>NPAAA clade</taxon>
        <taxon>Hologalegina</taxon>
        <taxon>IRL clade</taxon>
        <taxon>Trifolieae</taxon>
        <taxon>Trifolium</taxon>
    </lineage>
</organism>
<name>A0A392T142_9FABA</name>
<protein>
    <submittedName>
        <fullName evidence="1">Uncharacterized protein</fullName>
    </submittedName>
</protein>
<dbReference type="AlphaFoldDB" id="A0A392T142"/>